<feature type="region of interest" description="Disordered" evidence="1">
    <location>
        <begin position="220"/>
        <end position="273"/>
    </location>
</feature>
<dbReference type="AlphaFoldDB" id="A0A940PKJ4"/>
<protein>
    <submittedName>
        <fullName evidence="2">Uncharacterized protein</fullName>
    </submittedName>
</protein>
<evidence type="ECO:0000313" key="2">
    <source>
        <dbReference type="EMBL" id="MBP1044558.1"/>
    </source>
</evidence>
<evidence type="ECO:0000313" key="3">
    <source>
        <dbReference type="Proteomes" id="UP000674938"/>
    </source>
</evidence>
<gene>
    <name evidence="2" type="ORF">I6N95_26460</name>
</gene>
<feature type="compositionally biased region" description="Basic and acidic residues" evidence="1">
    <location>
        <begin position="78"/>
        <end position="87"/>
    </location>
</feature>
<accession>A0A940PKJ4</accession>
<dbReference type="RefSeq" id="WP_209533107.1">
    <property type="nucleotide sequence ID" value="NZ_JAEEGA010000032.1"/>
</dbReference>
<sequence>MEFADKRKNFRFPAFDDKEGVKLPKSNHRDLFSDEFKTPFSDNRSIAEETEATYEERFHQEAVSEPVMPEPYVPAKTEPLKREKRPDFSYQGPPMEDSVIEVKKPVFYSDHRASLEKKLTREKKLDQRANSNAQPGKYKGRSYFVPKHIPASIVPEDVEPTFSKKEIIDRMKKPKASYLILEDNEDRAFQYDEIEKRQISEFEVREEESNIPFTRREFKQLKKGSKNDEKVPAITRKKNEQPDQMAKNNRLEKSLSGIMAEETSQSRASKYFD</sequence>
<proteinExistence type="predicted"/>
<feature type="region of interest" description="Disordered" evidence="1">
    <location>
        <begin position="119"/>
        <end position="142"/>
    </location>
</feature>
<reference evidence="2" key="1">
    <citation type="submission" date="2020-12" db="EMBL/GenBank/DDBJ databases">
        <title>Vagococcus allomyrinae sp. nov. and Enterococcus lavae sp. nov., isolated from the larvae of Allomyrina dichotoma.</title>
        <authorList>
            <person name="Lee S.D."/>
        </authorList>
    </citation>
    <scope>NUCLEOTIDE SEQUENCE</scope>
    <source>
        <strain evidence="2">BWB3-3</strain>
    </source>
</reference>
<keyword evidence="3" id="KW-1185">Reference proteome</keyword>
<evidence type="ECO:0000256" key="1">
    <source>
        <dbReference type="SAM" id="MobiDB-lite"/>
    </source>
</evidence>
<feature type="compositionally biased region" description="Basic and acidic residues" evidence="1">
    <location>
        <begin position="220"/>
        <end position="241"/>
    </location>
</feature>
<feature type="region of interest" description="Disordered" evidence="1">
    <location>
        <begin position="55"/>
        <end position="95"/>
    </location>
</feature>
<organism evidence="2 3">
    <name type="scientific">Vagococcus allomyrinae</name>
    <dbReference type="NCBI Taxonomy" id="2794353"/>
    <lineage>
        <taxon>Bacteria</taxon>
        <taxon>Bacillati</taxon>
        <taxon>Bacillota</taxon>
        <taxon>Bacilli</taxon>
        <taxon>Lactobacillales</taxon>
        <taxon>Enterococcaceae</taxon>
        <taxon>Vagococcus</taxon>
    </lineage>
</organism>
<comment type="caution">
    <text evidence="2">The sequence shown here is derived from an EMBL/GenBank/DDBJ whole genome shotgun (WGS) entry which is preliminary data.</text>
</comment>
<feature type="compositionally biased region" description="Polar residues" evidence="1">
    <location>
        <begin position="262"/>
        <end position="273"/>
    </location>
</feature>
<dbReference type="EMBL" id="JAEEGA010000032">
    <property type="protein sequence ID" value="MBP1044558.1"/>
    <property type="molecule type" value="Genomic_DNA"/>
</dbReference>
<name>A0A940PKJ4_9ENTE</name>
<dbReference type="Proteomes" id="UP000674938">
    <property type="component" value="Unassembled WGS sequence"/>
</dbReference>